<name>A0A974DPF0_XENLA</name>
<gene>
    <name evidence="1" type="ORF">XELAEV_18013351mg</name>
</gene>
<sequence>MAHTIKCGHIKEGFIKLYQNLIGCRTETKHTFLGLLLCYINHGRCPFFPSYQKATVLCGSIEKSETMLTI</sequence>
<reference evidence="2" key="1">
    <citation type="journal article" date="2016" name="Nature">
        <title>Genome evolution in the allotetraploid frog Xenopus laevis.</title>
        <authorList>
            <person name="Session A.M."/>
            <person name="Uno Y."/>
            <person name="Kwon T."/>
            <person name="Chapman J.A."/>
            <person name="Toyoda A."/>
            <person name="Takahashi S."/>
            <person name="Fukui A."/>
            <person name="Hikosaka A."/>
            <person name="Suzuki A."/>
            <person name="Kondo M."/>
            <person name="van Heeringen S.J."/>
            <person name="Quigley I."/>
            <person name="Heinz S."/>
            <person name="Ogino H."/>
            <person name="Ochi H."/>
            <person name="Hellsten U."/>
            <person name="Lyons J.B."/>
            <person name="Simakov O."/>
            <person name="Putnam N."/>
            <person name="Stites J."/>
            <person name="Kuroki Y."/>
            <person name="Tanaka T."/>
            <person name="Michiue T."/>
            <person name="Watanabe M."/>
            <person name="Bogdanovic O."/>
            <person name="Lister R."/>
            <person name="Georgiou G."/>
            <person name="Paranjpe S.S."/>
            <person name="van Kruijsbergen I."/>
            <person name="Shu S."/>
            <person name="Carlson J."/>
            <person name="Kinoshita T."/>
            <person name="Ohta Y."/>
            <person name="Mawaribuchi S."/>
            <person name="Jenkins J."/>
            <person name="Grimwood J."/>
            <person name="Schmutz J."/>
            <person name="Mitros T."/>
            <person name="Mozaffari S.V."/>
            <person name="Suzuki Y."/>
            <person name="Haramoto Y."/>
            <person name="Yamamoto T.S."/>
            <person name="Takagi C."/>
            <person name="Heald R."/>
            <person name="Miller K."/>
            <person name="Haudenschild C."/>
            <person name="Kitzman J."/>
            <person name="Nakayama T."/>
            <person name="Izutsu Y."/>
            <person name="Robert J."/>
            <person name="Fortriede J."/>
            <person name="Burns K."/>
            <person name="Lotay V."/>
            <person name="Karimi K."/>
            <person name="Yasuoka Y."/>
            <person name="Dichmann D.S."/>
            <person name="Flajnik M.F."/>
            <person name="Houston D.W."/>
            <person name="Shendure J."/>
            <person name="DuPasquier L."/>
            <person name="Vize P.D."/>
            <person name="Zorn A.M."/>
            <person name="Ito M."/>
            <person name="Marcotte E.M."/>
            <person name="Wallingford J.B."/>
            <person name="Ito Y."/>
            <person name="Asashima M."/>
            <person name="Ueno N."/>
            <person name="Matsuda Y."/>
            <person name="Veenstra G.J."/>
            <person name="Fujiyama A."/>
            <person name="Harland R.M."/>
            <person name="Taira M."/>
            <person name="Rokhsar D.S."/>
        </authorList>
    </citation>
    <scope>NUCLEOTIDE SEQUENCE [LARGE SCALE GENOMIC DNA]</scope>
    <source>
        <strain evidence="2">J</strain>
    </source>
</reference>
<protein>
    <submittedName>
        <fullName evidence="1">Uncharacterized protein</fullName>
    </submittedName>
</protein>
<dbReference type="AlphaFoldDB" id="A0A974DPF0"/>
<dbReference type="EMBL" id="CM004468">
    <property type="protein sequence ID" value="OCT95663.1"/>
    <property type="molecule type" value="Genomic_DNA"/>
</dbReference>
<proteinExistence type="predicted"/>
<accession>A0A974DPF0</accession>
<evidence type="ECO:0000313" key="1">
    <source>
        <dbReference type="EMBL" id="OCT95663.1"/>
    </source>
</evidence>
<dbReference type="Proteomes" id="UP000694892">
    <property type="component" value="Chromosome 2L"/>
</dbReference>
<evidence type="ECO:0000313" key="2">
    <source>
        <dbReference type="Proteomes" id="UP000694892"/>
    </source>
</evidence>
<organism evidence="1 2">
    <name type="scientific">Xenopus laevis</name>
    <name type="common">African clawed frog</name>
    <dbReference type="NCBI Taxonomy" id="8355"/>
    <lineage>
        <taxon>Eukaryota</taxon>
        <taxon>Metazoa</taxon>
        <taxon>Chordata</taxon>
        <taxon>Craniata</taxon>
        <taxon>Vertebrata</taxon>
        <taxon>Euteleostomi</taxon>
        <taxon>Amphibia</taxon>
        <taxon>Batrachia</taxon>
        <taxon>Anura</taxon>
        <taxon>Pipoidea</taxon>
        <taxon>Pipidae</taxon>
        <taxon>Xenopodinae</taxon>
        <taxon>Xenopus</taxon>
        <taxon>Xenopus</taxon>
    </lineage>
</organism>